<feature type="repeat" description="LDL-receptor class B" evidence="1">
    <location>
        <begin position="228"/>
        <end position="271"/>
    </location>
</feature>
<dbReference type="SUPFAM" id="SSF63825">
    <property type="entry name" value="YWTD domain"/>
    <property type="match status" value="3"/>
</dbReference>
<evidence type="ECO:0000256" key="1">
    <source>
        <dbReference type="PROSITE-ProRule" id="PRU00461"/>
    </source>
</evidence>
<organism evidence="5 6">
    <name type="scientific">Batillaria attramentaria</name>
    <dbReference type="NCBI Taxonomy" id="370345"/>
    <lineage>
        <taxon>Eukaryota</taxon>
        <taxon>Metazoa</taxon>
        <taxon>Spiralia</taxon>
        <taxon>Lophotrochozoa</taxon>
        <taxon>Mollusca</taxon>
        <taxon>Gastropoda</taxon>
        <taxon>Caenogastropoda</taxon>
        <taxon>Sorbeoconcha</taxon>
        <taxon>Cerithioidea</taxon>
        <taxon>Batillariidae</taxon>
        <taxon>Batillaria</taxon>
    </lineage>
</organism>
<feature type="compositionally biased region" description="Low complexity" evidence="2">
    <location>
        <begin position="992"/>
        <end position="1010"/>
    </location>
</feature>
<comment type="caution">
    <text evidence="5">The sequence shown here is derived from an EMBL/GenBank/DDBJ whole genome shotgun (WGS) entry which is preliminary data.</text>
</comment>
<dbReference type="Proteomes" id="UP001519460">
    <property type="component" value="Unassembled WGS sequence"/>
</dbReference>
<dbReference type="PANTHER" id="PTHR46513:SF13">
    <property type="entry name" value="EGF-LIKE DOMAIN-CONTAINING PROTEIN"/>
    <property type="match status" value="1"/>
</dbReference>
<dbReference type="InterPro" id="IPR000033">
    <property type="entry name" value="LDLR_classB_rpt"/>
</dbReference>
<dbReference type="Pfam" id="PF00058">
    <property type="entry name" value="Ldl_recept_b"/>
    <property type="match status" value="2"/>
</dbReference>
<evidence type="ECO:0000313" key="6">
    <source>
        <dbReference type="Proteomes" id="UP001519460"/>
    </source>
</evidence>
<evidence type="ECO:0000313" key="5">
    <source>
        <dbReference type="EMBL" id="KAK7474594.1"/>
    </source>
</evidence>
<evidence type="ECO:0000259" key="4">
    <source>
        <dbReference type="PROSITE" id="PS01186"/>
    </source>
</evidence>
<keyword evidence="6" id="KW-1185">Reference proteome</keyword>
<dbReference type="FunFam" id="2.120.10.30:FF:000132">
    <property type="entry name" value="Uncharacterized protein"/>
    <property type="match status" value="2"/>
</dbReference>
<reference evidence="5 6" key="1">
    <citation type="journal article" date="2023" name="Sci. Data">
        <title>Genome assembly of the Korean intertidal mud-creeper Batillaria attramentaria.</title>
        <authorList>
            <person name="Patra A.K."/>
            <person name="Ho P.T."/>
            <person name="Jun S."/>
            <person name="Lee S.J."/>
            <person name="Kim Y."/>
            <person name="Won Y.J."/>
        </authorList>
    </citation>
    <scope>NUCLEOTIDE SEQUENCE [LARGE SCALE GENOMIC DNA]</scope>
    <source>
        <strain evidence="5">Wonlab-2016</strain>
    </source>
</reference>
<keyword evidence="3" id="KW-0812">Transmembrane</keyword>
<feature type="repeat" description="LDL-receptor class B" evidence="1">
    <location>
        <begin position="817"/>
        <end position="861"/>
    </location>
</feature>
<evidence type="ECO:0000256" key="2">
    <source>
        <dbReference type="SAM" id="MobiDB-lite"/>
    </source>
</evidence>
<protein>
    <recommendedName>
        <fullName evidence="4">EGF-like domain-containing protein</fullName>
    </recommendedName>
</protein>
<accession>A0ABD0JI33</accession>
<dbReference type="SMART" id="SM00135">
    <property type="entry name" value="LY"/>
    <property type="match status" value="11"/>
</dbReference>
<dbReference type="InterPro" id="IPR011042">
    <property type="entry name" value="6-blade_b-propeller_TolB-like"/>
</dbReference>
<dbReference type="InterPro" id="IPR050778">
    <property type="entry name" value="Cueball_EGF_LRP_Nidogen"/>
</dbReference>
<evidence type="ECO:0000256" key="3">
    <source>
        <dbReference type="SAM" id="Phobius"/>
    </source>
</evidence>
<dbReference type="InterPro" id="IPR000742">
    <property type="entry name" value="EGF"/>
</dbReference>
<feature type="repeat" description="LDL-receptor class B" evidence="1">
    <location>
        <begin position="488"/>
        <end position="530"/>
    </location>
</feature>
<keyword evidence="3" id="KW-0472">Membrane</keyword>
<dbReference type="PROSITE" id="PS01186">
    <property type="entry name" value="EGF_2"/>
    <property type="match status" value="1"/>
</dbReference>
<feature type="transmembrane region" description="Helical" evidence="3">
    <location>
        <begin position="1042"/>
        <end position="1066"/>
    </location>
</feature>
<feature type="repeat" description="LDL-receptor class B" evidence="1">
    <location>
        <begin position="272"/>
        <end position="314"/>
    </location>
</feature>
<gene>
    <name evidence="5" type="ORF">BaRGS_00034178</name>
</gene>
<dbReference type="EMBL" id="JACVVK020000432">
    <property type="protein sequence ID" value="KAK7474594.1"/>
    <property type="molecule type" value="Genomic_DNA"/>
</dbReference>
<dbReference type="PROSITE" id="PS51120">
    <property type="entry name" value="LDLRB"/>
    <property type="match status" value="5"/>
</dbReference>
<feature type="region of interest" description="Disordered" evidence="2">
    <location>
        <begin position="992"/>
        <end position="1035"/>
    </location>
</feature>
<name>A0ABD0JI33_9CAEN</name>
<dbReference type="Gene3D" id="2.120.10.30">
    <property type="entry name" value="TolB, C-terminal domain"/>
    <property type="match status" value="3"/>
</dbReference>
<dbReference type="AlphaFoldDB" id="A0ABD0JI33"/>
<sequence length="1124" mass="124560">MQIPSSAFQGMLSTSGALVNDHSAHVHASKVFSPNSRGPHTNRKLTGQCHIVDFRMVSSWICALWLLCLLPLALTIRHDRNLIWAQTPAMRLTVSRLVGIEGDPDAWVSTKKPNVKHISAPHYRWEFKALGFSYRKQLLVWSEAMNKRIQSLMLNGATETTDVFPGTSEQVVGLTVDWLSSNVYWGDGLYNWIMMSPLQQPVGKHVYRIVLQEGLDNPHGMAVYPNKGYLFFSDWGVRPRIERCDLLCKQKQIVVDTKISHPRGLAVDVVGERLYWVDSDRETVESILFDGTDRKVMVTDPDTSFFGIALFKQNGVLKVYEEGKAPVSFTLGNIPYGIVMYDDSQQPGDSGPCDNAGCEHMCVLDPISGPFCICGNGYNLSADGKHCEFGKQFVHPSHLYAIGVAICQYPANIPDMSLENVTLTSQCFLNDRYGYLALTFDARENMLYYSGNFTNTISAIPLEVGANAKVVAGGTGVVKGLALDWMTGNLYWTDSTNGYIKVARKDGAFQRVLLDKDVNNPLGIAVHPARGKIYWTDIGSPPEVESKVECANMDGTERKVILKGSDGAGQPNHLFIDMQKNELLWADSAQGMIRRYSLDGGSVDVFYHMKDVKFYGISVFRDFLLWTDTDEMNGIHMARIDLGRKVRGIIHPKYGVASDVITFDISHQPNQTTEDTRVPAALASPCLKMVTAAFQKQVYQVNTKNGVVSALGLKTKHEPIALDFNPVTSHVYWSDNNAHLLARTTLKSGTTQTVRLLPETSVCDGIAVDYINQLLFYTETGNDVIGVTSLIHFDHHVTIIKGSLDEPRDIVVSPTDAYIFWSDWGSEPKISRAMMDGSDIKTLINFTTPAWPNGLALDVKGRMLYYADAQNNAIGTYNIDTGVQRIMINEPAAHYFGLFVMGDFLYLTDWRRNYVARMHKLGGVVMQFGPSDFTKLYGVSGFNSSEVLRGTSVCRNNSCDHICVPTPLNVQRCLCSDGFSAHSTWVHTHLPPTSTAEATSSAPTATTTAENHTGKRVPPVRTPNITDPIASPSQTKSNSKDVIIAVVTVTALVVLIAFVVAGIIYYRRRSGYTVPHARLDEDNSTTYPKAFYPHREQETVTFDSGIENPTYDVTQAMLSNGTNP</sequence>
<proteinExistence type="predicted"/>
<feature type="domain" description="EGF-like" evidence="4">
    <location>
        <begin position="372"/>
        <end position="387"/>
    </location>
</feature>
<dbReference type="SUPFAM" id="SSF57196">
    <property type="entry name" value="EGF/Laminin"/>
    <property type="match status" value="1"/>
</dbReference>
<feature type="repeat" description="LDL-receptor class B" evidence="1">
    <location>
        <begin position="531"/>
        <end position="580"/>
    </location>
</feature>
<keyword evidence="3" id="KW-1133">Transmembrane helix</keyword>
<dbReference type="PANTHER" id="PTHR46513">
    <property type="entry name" value="VITELLOGENIN RECEPTOR-LIKE PROTEIN-RELATED-RELATED"/>
    <property type="match status" value="1"/>
</dbReference>